<proteinExistence type="predicted"/>
<accession>A0A2C9CX21</accession>
<dbReference type="RefSeq" id="YP_009623700.1">
    <property type="nucleotide sequence ID" value="NC_042116.1"/>
</dbReference>
<protein>
    <submittedName>
        <fullName evidence="1">Uncharacterized protein</fullName>
    </submittedName>
</protein>
<reference evidence="3" key="1">
    <citation type="submission" date="2017-10" db="EMBL/GenBank/DDBJ databases">
        <authorList>
            <person name="Skurnik M."/>
        </authorList>
    </citation>
    <scope>NUCLEOTIDE SEQUENCE [LARGE SCALE GENOMIC DNA]</scope>
</reference>
<dbReference type="OrthoDB" id="25796at10239"/>
<dbReference type="EMBL" id="LT960551">
    <property type="protein sequence ID" value="SOK58367.1"/>
    <property type="molecule type" value="Genomic_DNA"/>
</dbReference>
<dbReference type="KEGG" id="vg:40100508"/>
<gene>
    <name evidence="1" type="primary">g090</name>
</gene>
<dbReference type="Proteomes" id="UP000317227">
    <property type="component" value="Segment"/>
</dbReference>
<evidence type="ECO:0000313" key="4">
    <source>
        <dbReference type="Proteomes" id="UP000317227"/>
    </source>
</evidence>
<evidence type="ECO:0000313" key="3">
    <source>
        <dbReference type="Proteomes" id="UP000240931"/>
    </source>
</evidence>
<evidence type="ECO:0000313" key="2">
    <source>
        <dbReference type="EMBL" id="VUE36136.1"/>
    </source>
</evidence>
<dbReference type="EMBL" id="LR596615">
    <property type="protein sequence ID" value="VUE36136.1"/>
    <property type="molecule type" value="Genomic_DNA"/>
</dbReference>
<reference evidence="1" key="2">
    <citation type="submission" date="2017-10" db="EMBL/GenBank/DDBJ databases">
        <authorList>
            <person name="Banno H."/>
            <person name="Chua N.-H."/>
        </authorList>
    </citation>
    <scope>NUCLEOTIDE SEQUENCE [LARGE SCALE GENOMIC DNA]</scope>
</reference>
<name>A0A2C9CX21_9CAUD</name>
<sequence>MQYKLTEEQSADLLLQLENYIPIIYKINEVAYEFMMKYYKTYISNGQYFFIPMNEKKFFRKMGSGSEIFGVYNDEIPLVRASTNYMGFNTKFLRKHGIIIEPINGELIFEATGCPSIEYSKTVYDVTQLLQFLTEYSNVPFTLGTEELKLYERVKNVNNKRIQTLINVGITYDI</sequence>
<keyword evidence="3" id="KW-1185">Reference proteome</keyword>
<dbReference type="Proteomes" id="UP000240931">
    <property type="component" value="Segment"/>
</dbReference>
<reference evidence="2 4" key="3">
    <citation type="submission" date="2019-06" db="EMBL/GenBank/DDBJ databases">
        <authorList>
            <person name="Bower L."/>
            <person name="Leinonen R."/>
        </authorList>
    </citation>
    <scope>NUCLEOTIDE SEQUENCE [LARGE SCALE GENOMIC DNA]</scope>
</reference>
<organism evidence="1 3">
    <name type="scientific">Yersinia phage fHe-Yen9-04</name>
    <dbReference type="NCBI Taxonomy" id="2052742"/>
    <lineage>
        <taxon>Viruses</taxon>
        <taxon>Duplodnaviria</taxon>
        <taxon>Heunggongvirae</taxon>
        <taxon>Uroviricota</taxon>
        <taxon>Caudoviricetes</taxon>
        <taxon>Eneladusvirus</taxon>
        <taxon>Eneladusvirus Yen904</taxon>
    </lineage>
</organism>
<evidence type="ECO:0000313" key="1">
    <source>
        <dbReference type="EMBL" id="SOK58367.1"/>
    </source>
</evidence>
<dbReference type="GeneID" id="40100508"/>